<evidence type="ECO:0000256" key="7">
    <source>
        <dbReference type="PIRNR" id="PIRNR016305"/>
    </source>
</evidence>
<feature type="binding site" evidence="8">
    <location>
        <begin position="134"/>
        <end position="135"/>
    </location>
    <ligand>
        <name>S-adenosyl-L-methionine</name>
        <dbReference type="ChEBI" id="CHEBI:59789"/>
    </ligand>
</feature>
<evidence type="ECO:0000256" key="6">
    <source>
        <dbReference type="ARBA" id="ARBA00022691"/>
    </source>
</evidence>
<dbReference type="InterPro" id="IPR016651">
    <property type="entry name" value="LCMT1"/>
</dbReference>
<proteinExistence type="inferred from homology"/>
<keyword evidence="4 7" id="KW-0489">Methyltransferase</keyword>
<name>A0A183P5E2_9TREM</name>
<comment type="function">
    <text evidence="2 7">Methylates the carboxyl group of the C-terminal leucine residue of protein phosphatase 2A catalytic subunits to form alpha-leucine ester residues.</text>
</comment>
<keyword evidence="6 7" id="KW-0949">S-adenosyl-L-methionine</keyword>
<evidence type="ECO:0000256" key="5">
    <source>
        <dbReference type="ARBA" id="ARBA00022679"/>
    </source>
</evidence>
<dbReference type="STRING" id="31246.A0A183P5E2"/>
<feature type="binding site" evidence="8">
    <location>
        <position position="166"/>
    </location>
    <ligand>
        <name>S-adenosyl-L-methionine</name>
        <dbReference type="ChEBI" id="CHEBI:59789"/>
    </ligand>
</feature>
<dbReference type="Gene3D" id="3.40.50.150">
    <property type="entry name" value="Vaccinia Virus protein VP39"/>
    <property type="match status" value="1"/>
</dbReference>
<dbReference type="GO" id="GO:0018423">
    <property type="term" value="F:protein C-terminal leucine carboxyl O-methyltransferase activity"/>
    <property type="evidence" value="ECO:0007669"/>
    <property type="project" value="UniProtKB-EC"/>
</dbReference>
<accession>A0A183P5E2</accession>
<dbReference type="PANTHER" id="PTHR13600:SF33">
    <property type="entry name" value="LEUCINE CARBOXYL METHYLTRANSFERASE 1"/>
    <property type="match status" value="1"/>
</dbReference>
<comment type="similarity">
    <text evidence="3 7">Belongs to the methyltransferase superfamily. LCMT family.</text>
</comment>
<evidence type="ECO:0000313" key="9">
    <source>
        <dbReference type="EMBL" id="VDP50597.1"/>
    </source>
</evidence>
<dbReference type="InterPro" id="IPR029063">
    <property type="entry name" value="SAM-dependent_MTases_sf"/>
</dbReference>
<keyword evidence="10" id="KW-1185">Reference proteome</keyword>
<dbReference type="GO" id="GO:0032259">
    <property type="term" value="P:methylation"/>
    <property type="evidence" value="ECO:0007669"/>
    <property type="project" value="UniProtKB-KW"/>
</dbReference>
<protein>
    <recommendedName>
        <fullName evidence="7">Leucine carboxyl methyltransferase 1</fullName>
        <ecNumber evidence="7">2.1.1.233</ecNumber>
    </recommendedName>
</protein>
<reference evidence="9 10" key="1">
    <citation type="submission" date="2018-11" db="EMBL/GenBank/DDBJ databases">
        <authorList>
            <consortium name="Pathogen Informatics"/>
        </authorList>
    </citation>
    <scope>NUCLEOTIDE SEQUENCE [LARGE SCALE GENOMIC DNA]</scope>
    <source>
        <strain>Denwood</strain>
        <strain evidence="10">Zambia</strain>
    </source>
</reference>
<feature type="binding site" evidence="8">
    <location>
        <position position="72"/>
    </location>
    <ligand>
        <name>S-adenosyl-L-methionine</name>
        <dbReference type="ChEBI" id="CHEBI:59789"/>
    </ligand>
</feature>
<evidence type="ECO:0000256" key="3">
    <source>
        <dbReference type="ARBA" id="ARBA00010703"/>
    </source>
</evidence>
<dbReference type="AlphaFoldDB" id="A0A183P5E2"/>
<dbReference type="Pfam" id="PF04072">
    <property type="entry name" value="LCM"/>
    <property type="match status" value="1"/>
</dbReference>
<organism evidence="9 10">
    <name type="scientific">Schistosoma mattheei</name>
    <dbReference type="NCBI Taxonomy" id="31246"/>
    <lineage>
        <taxon>Eukaryota</taxon>
        <taxon>Metazoa</taxon>
        <taxon>Spiralia</taxon>
        <taxon>Lophotrochozoa</taxon>
        <taxon>Platyhelminthes</taxon>
        <taxon>Trematoda</taxon>
        <taxon>Digenea</taxon>
        <taxon>Strigeidida</taxon>
        <taxon>Schistosomatoidea</taxon>
        <taxon>Schistosomatidae</taxon>
        <taxon>Schistosoma</taxon>
    </lineage>
</organism>
<keyword evidence="5 7" id="KW-0808">Transferase</keyword>
<dbReference type="InterPro" id="IPR007213">
    <property type="entry name" value="Ppm1/Ppm2/Tcmp"/>
</dbReference>
<dbReference type="Proteomes" id="UP000269396">
    <property type="component" value="Unassembled WGS sequence"/>
</dbReference>
<comment type="catalytic activity">
    <reaction evidence="1 7">
        <text>[phosphatase 2A protein]-C-terminal L-leucine + S-adenosyl-L-methionine = [phosphatase 2A protein]-C-terminal L-leucine methyl ester + S-adenosyl-L-homocysteine</text>
        <dbReference type="Rhea" id="RHEA:48544"/>
        <dbReference type="Rhea" id="RHEA-COMP:12134"/>
        <dbReference type="Rhea" id="RHEA-COMP:12135"/>
        <dbReference type="ChEBI" id="CHEBI:57856"/>
        <dbReference type="ChEBI" id="CHEBI:59789"/>
        <dbReference type="ChEBI" id="CHEBI:90516"/>
        <dbReference type="ChEBI" id="CHEBI:90517"/>
        <dbReference type="EC" id="2.1.1.233"/>
    </reaction>
</comment>
<dbReference type="SUPFAM" id="SSF53335">
    <property type="entry name" value="S-adenosyl-L-methionine-dependent methyltransferases"/>
    <property type="match status" value="1"/>
</dbReference>
<gene>
    <name evidence="9" type="ORF">SMTD_LOCUS9578</name>
</gene>
<evidence type="ECO:0000256" key="1">
    <source>
        <dbReference type="ARBA" id="ARBA00000724"/>
    </source>
</evidence>
<evidence type="ECO:0000256" key="4">
    <source>
        <dbReference type="ARBA" id="ARBA00022603"/>
    </source>
</evidence>
<evidence type="ECO:0000256" key="8">
    <source>
        <dbReference type="PIRSR" id="PIRSR016305-1"/>
    </source>
</evidence>
<dbReference type="EC" id="2.1.1.233" evidence="7"/>
<dbReference type="PIRSF" id="PIRSF016305">
    <property type="entry name" value="LCM_mtfrase"/>
    <property type="match status" value="1"/>
</dbReference>
<dbReference type="PANTHER" id="PTHR13600">
    <property type="entry name" value="LEUCINE CARBOXYL METHYLTRANSFERASE"/>
    <property type="match status" value="1"/>
</dbReference>
<dbReference type="EMBL" id="UZAL01029828">
    <property type="protein sequence ID" value="VDP50597.1"/>
    <property type="molecule type" value="Genomic_DNA"/>
</dbReference>
<sequence length="355" mass="40298">MTETFVFRGLYAVSVTRMSSPTDEIIQLTNDDATSSKAHAISRGYWKDKYIRYFCSSPSHKTPEINRGYFIRTTAFRAIAISFIKLYTLNPDASPLKDDNLNLTINQKTSVVDALHDNLHYVFETGRFHLLSFDLRRSVQDLLDVLCSTVNGAGCSKSCPTLFLAECVLVYMSPEASCQLIKGLSVNFPRASFLHYEQVGILFLKTHFHGIFFCPYPDVSNKLSLDTNSKSVYSLYSNPVLSTIQVNMSDSFGSIMIKNFRARSCELPGLNACHSLATQEERFFKAGWKKAKGWTINQVYKMLPSSTRYRVEHLELLDDLEVTMQLFDHYCILLATNDEIICPDEQLKESLATIE</sequence>
<evidence type="ECO:0000256" key="2">
    <source>
        <dbReference type="ARBA" id="ARBA00003455"/>
    </source>
</evidence>
<evidence type="ECO:0000313" key="10">
    <source>
        <dbReference type="Proteomes" id="UP000269396"/>
    </source>
</evidence>